<evidence type="ECO:0000313" key="2">
    <source>
        <dbReference type="Proteomes" id="UP001189122"/>
    </source>
</evidence>
<name>A0A7I8JAM5_SPIIN</name>
<dbReference type="Proteomes" id="UP001189122">
    <property type="component" value="Unassembled WGS sequence"/>
</dbReference>
<keyword evidence="2" id="KW-1185">Reference proteome</keyword>
<dbReference type="EMBL" id="LR743597">
    <property type="protein sequence ID" value="CAA2627903.1"/>
    <property type="molecule type" value="Genomic_DNA"/>
</dbReference>
<gene>
    <name evidence="1" type="ORF">SI7747_10013552</name>
</gene>
<reference evidence="1 2" key="1">
    <citation type="submission" date="2019-12" db="EMBL/GenBank/DDBJ databases">
        <authorList>
            <person name="Scholz U."/>
            <person name="Mascher M."/>
            <person name="Fiebig A."/>
        </authorList>
    </citation>
    <scope>NUCLEOTIDE SEQUENCE</scope>
</reference>
<dbReference type="EMBL" id="CACRZD030000010">
    <property type="protein sequence ID" value="CAA6667159.1"/>
    <property type="molecule type" value="Genomic_DNA"/>
</dbReference>
<protein>
    <submittedName>
        <fullName evidence="1">Uncharacterized protein</fullName>
    </submittedName>
</protein>
<organism evidence="1">
    <name type="scientific">Spirodela intermedia</name>
    <name type="common">Intermediate duckweed</name>
    <dbReference type="NCBI Taxonomy" id="51605"/>
    <lineage>
        <taxon>Eukaryota</taxon>
        <taxon>Viridiplantae</taxon>
        <taxon>Streptophyta</taxon>
        <taxon>Embryophyta</taxon>
        <taxon>Tracheophyta</taxon>
        <taxon>Spermatophyta</taxon>
        <taxon>Magnoliopsida</taxon>
        <taxon>Liliopsida</taxon>
        <taxon>Araceae</taxon>
        <taxon>Lemnoideae</taxon>
        <taxon>Spirodela</taxon>
    </lineage>
</organism>
<dbReference type="AlphaFoldDB" id="A0A7I8JAM5"/>
<proteinExistence type="predicted"/>
<accession>A0A7I8JAM5</accession>
<sequence length="30" mass="3339">MTTFNAPSILIGLSEVQVSIKLSKREISFE</sequence>
<evidence type="ECO:0000313" key="1">
    <source>
        <dbReference type="EMBL" id="CAA2627903.1"/>
    </source>
</evidence>